<feature type="signal peptide" evidence="2">
    <location>
        <begin position="1"/>
        <end position="26"/>
    </location>
</feature>
<keyword evidence="2" id="KW-0732">Signal</keyword>
<dbReference type="InterPro" id="IPR035940">
    <property type="entry name" value="CAP_sf"/>
</dbReference>
<evidence type="ECO:0000313" key="4">
    <source>
        <dbReference type="EMBL" id="MBN7772863.1"/>
    </source>
</evidence>
<dbReference type="PANTHER" id="PTHR31157">
    <property type="entry name" value="SCP DOMAIN-CONTAINING PROTEIN"/>
    <property type="match status" value="1"/>
</dbReference>
<protein>
    <submittedName>
        <fullName evidence="4">Serine protease</fullName>
    </submittedName>
</protein>
<keyword evidence="4" id="KW-0645">Protease</keyword>
<evidence type="ECO:0000313" key="5">
    <source>
        <dbReference type="Proteomes" id="UP000664545"/>
    </source>
</evidence>
<feature type="chain" id="PRO_5039656989" evidence="2">
    <location>
        <begin position="27"/>
        <end position="301"/>
    </location>
</feature>
<evidence type="ECO:0000259" key="3">
    <source>
        <dbReference type="Pfam" id="PF00188"/>
    </source>
</evidence>
<dbReference type="PROSITE" id="PS51257">
    <property type="entry name" value="PROKAR_LIPOPROTEIN"/>
    <property type="match status" value="1"/>
</dbReference>
<keyword evidence="5" id="KW-1185">Reference proteome</keyword>
<dbReference type="PANTHER" id="PTHR31157:SF1">
    <property type="entry name" value="SCP DOMAIN-CONTAINING PROTEIN"/>
    <property type="match status" value="1"/>
</dbReference>
<dbReference type="InterPro" id="IPR014258">
    <property type="entry name" value="CAP_domain_YkwD-like"/>
</dbReference>
<dbReference type="NCBIfam" id="TIGR02909">
    <property type="entry name" value="spore_YkwD"/>
    <property type="match status" value="1"/>
</dbReference>
<feature type="compositionally biased region" description="Low complexity" evidence="1">
    <location>
        <begin position="124"/>
        <end position="172"/>
    </location>
</feature>
<dbReference type="InterPro" id="IPR014044">
    <property type="entry name" value="CAP_dom"/>
</dbReference>
<accession>A0A939D8W2</accession>
<evidence type="ECO:0000256" key="2">
    <source>
        <dbReference type="SAM" id="SignalP"/>
    </source>
</evidence>
<dbReference type="EMBL" id="JAFJZZ010000001">
    <property type="protein sequence ID" value="MBN7772863.1"/>
    <property type="molecule type" value="Genomic_DNA"/>
</dbReference>
<organism evidence="4 5">
    <name type="scientific">Clostridium aminobutyricum</name>
    <dbReference type="NCBI Taxonomy" id="33953"/>
    <lineage>
        <taxon>Bacteria</taxon>
        <taxon>Bacillati</taxon>
        <taxon>Bacillota</taxon>
        <taxon>Clostridia</taxon>
        <taxon>Eubacteriales</taxon>
        <taxon>Clostridiaceae</taxon>
        <taxon>Clostridium</taxon>
    </lineage>
</organism>
<comment type="caution">
    <text evidence="4">The sequence shown here is derived from an EMBL/GenBank/DDBJ whole genome shotgun (WGS) entry which is preliminary data.</text>
</comment>
<sequence length="301" mass="31979">MKKNFVKTTLTLSLLLMAAAPAQAFAGTSCGGNVSVPLNQQTVVKDLSSCLSNNNCIKLNCSNLQSLCNLNTTAVDAAQSNDCQQVLLKNLSNLKSTSGKITLNAKDATTKNTGKSTNCPLTANQTKTNQQTPTKDTTTPTKDTTTPTKDTTTPTKDNTTTNNNTNTSTSDTAGIGSYEQQVANIVNQERAAAGLAPLTLSTELSKAAEAKAQDMLTNNYFSHTSPTYGSPFDMMKQFGISYTTAGENIAMGQQTPQSVMDAWMNSSGHKANILNSKYGKIGVGYVKGSNGTTYWVQEFTN</sequence>
<gene>
    <name evidence="4" type="ORF">JYB65_05755</name>
</gene>
<dbReference type="SUPFAM" id="SSF55797">
    <property type="entry name" value="PR-1-like"/>
    <property type="match status" value="1"/>
</dbReference>
<dbReference type="RefSeq" id="WP_206581632.1">
    <property type="nucleotide sequence ID" value="NZ_JAFJZZ010000001.1"/>
</dbReference>
<dbReference type="Gene3D" id="3.40.33.10">
    <property type="entry name" value="CAP"/>
    <property type="match status" value="1"/>
</dbReference>
<dbReference type="AlphaFoldDB" id="A0A939D8W2"/>
<proteinExistence type="predicted"/>
<feature type="compositionally biased region" description="Polar residues" evidence="1">
    <location>
        <begin position="112"/>
        <end position="123"/>
    </location>
</feature>
<name>A0A939D8W2_CLOAM</name>
<dbReference type="Pfam" id="PF00188">
    <property type="entry name" value="CAP"/>
    <property type="match status" value="1"/>
</dbReference>
<dbReference type="Proteomes" id="UP000664545">
    <property type="component" value="Unassembled WGS sequence"/>
</dbReference>
<dbReference type="GO" id="GO:0006508">
    <property type="term" value="P:proteolysis"/>
    <property type="evidence" value="ECO:0007669"/>
    <property type="project" value="UniProtKB-KW"/>
</dbReference>
<keyword evidence="4" id="KW-0378">Hydrolase</keyword>
<feature type="region of interest" description="Disordered" evidence="1">
    <location>
        <begin position="112"/>
        <end position="173"/>
    </location>
</feature>
<dbReference type="CDD" id="cd05379">
    <property type="entry name" value="CAP_bacterial"/>
    <property type="match status" value="1"/>
</dbReference>
<dbReference type="GO" id="GO:0008233">
    <property type="term" value="F:peptidase activity"/>
    <property type="evidence" value="ECO:0007669"/>
    <property type="project" value="UniProtKB-KW"/>
</dbReference>
<reference evidence="4" key="1">
    <citation type="submission" date="2021-02" db="EMBL/GenBank/DDBJ databases">
        <title>Abyssanaerobacter marinus gen.nov., sp., nov, anaerobic bacterium isolated from the Onnuri vent field of Indian Ocean and suggestion of Mogibacteriaceae fam. nov., and proposal of reclassification of ambiguous this family's genus member.</title>
        <authorList>
            <person name="Kim Y.J."/>
            <person name="Yang J.-A."/>
        </authorList>
    </citation>
    <scope>NUCLEOTIDE SEQUENCE</scope>
    <source>
        <strain evidence="4">DSM 2634</strain>
    </source>
</reference>
<evidence type="ECO:0000256" key="1">
    <source>
        <dbReference type="SAM" id="MobiDB-lite"/>
    </source>
</evidence>
<feature type="domain" description="SCP" evidence="3">
    <location>
        <begin position="184"/>
        <end position="299"/>
    </location>
</feature>